<dbReference type="Pfam" id="PF02706">
    <property type="entry name" value="Wzz"/>
    <property type="match status" value="1"/>
</dbReference>
<feature type="transmembrane region" description="Helical" evidence="6">
    <location>
        <begin position="294"/>
        <end position="312"/>
    </location>
</feature>
<name>A0ABX2XTH0_9GAMM</name>
<evidence type="ECO:0000256" key="6">
    <source>
        <dbReference type="SAM" id="Phobius"/>
    </source>
</evidence>
<feature type="transmembrane region" description="Helical" evidence="6">
    <location>
        <begin position="28"/>
        <end position="48"/>
    </location>
</feature>
<accession>A0ABX2XTH0</accession>
<comment type="caution">
    <text evidence="8">The sequence shown here is derived from an EMBL/GenBank/DDBJ whole genome shotgun (WGS) entry which is preliminary data.</text>
</comment>
<keyword evidence="3 6" id="KW-0812">Transmembrane</keyword>
<dbReference type="Proteomes" id="UP000093336">
    <property type="component" value="Unassembled WGS sequence"/>
</dbReference>
<reference evidence="8 9" key="1">
    <citation type="submission" date="2016-05" db="EMBL/GenBank/DDBJ databases">
        <authorList>
            <person name="Prochazka B."/>
            <person name="Indra A."/>
            <person name="Hasenberger P."/>
            <person name="Blaschitz M."/>
            <person name="Wagner L."/>
            <person name="Wewalka G."/>
            <person name="Sorschag S."/>
            <person name="Schmid D."/>
            <person name="Ruppitsch W."/>
        </authorList>
    </citation>
    <scope>NUCLEOTIDE SEQUENCE [LARGE SCALE GENOMIC DNA]</scope>
    <source>
        <strain evidence="8 9">974010_12</strain>
    </source>
</reference>
<evidence type="ECO:0000256" key="4">
    <source>
        <dbReference type="ARBA" id="ARBA00022989"/>
    </source>
</evidence>
<keyword evidence="5 6" id="KW-0472">Membrane</keyword>
<comment type="subcellular location">
    <subcellularLocation>
        <location evidence="1">Cell membrane</location>
        <topology evidence="1">Multi-pass membrane protein</topology>
    </subcellularLocation>
</comment>
<dbReference type="Gene3D" id="3.30.1890.10">
    <property type="entry name" value="FepE-like"/>
    <property type="match status" value="1"/>
</dbReference>
<dbReference type="SUPFAM" id="SSF160355">
    <property type="entry name" value="Bacterial polysaccharide co-polymerase-like"/>
    <property type="match status" value="1"/>
</dbReference>
<evidence type="ECO:0000256" key="5">
    <source>
        <dbReference type="ARBA" id="ARBA00023136"/>
    </source>
</evidence>
<organism evidence="8 9">
    <name type="scientific">Legionella jamestowniensis</name>
    <dbReference type="NCBI Taxonomy" id="455"/>
    <lineage>
        <taxon>Bacteria</taxon>
        <taxon>Pseudomonadati</taxon>
        <taxon>Pseudomonadota</taxon>
        <taxon>Gammaproteobacteria</taxon>
        <taxon>Legionellales</taxon>
        <taxon>Legionellaceae</taxon>
        <taxon>Legionella</taxon>
    </lineage>
</organism>
<evidence type="ECO:0000256" key="1">
    <source>
        <dbReference type="ARBA" id="ARBA00004651"/>
    </source>
</evidence>
<dbReference type="InterPro" id="IPR003856">
    <property type="entry name" value="LPS_length_determ_N"/>
</dbReference>
<proteinExistence type="predicted"/>
<evidence type="ECO:0000313" key="9">
    <source>
        <dbReference type="Proteomes" id="UP000093336"/>
    </source>
</evidence>
<evidence type="ECO:0000256" key="2">
    <source>
        <dbReference type="ARBA" id="ARBA00022475"/>
    </source>
</evidence>
<sequence>MKNQPVSVNYQPEIDLIEVGKLLWQRKWFISGFTLVVSIIVLMLAYSVKPLFQAELTIIPPIVSDIAALNIGRESGSILKPYTPTDVFTIFRGVLFSDSAKQSYLKQQEEKNKLRNIKQTVFPVVTKVQPLSRYSVMVTAYSPEEVEQNLKDFIALIKQKTKQQITQAVEHDLRWEKIQYMRELTILKEFAQIKHKSKDLRSEKAFKLTKKMDRNSPHTSLIDGSSSLQQNKQNLQDKPLKMDADTTFSKKLEQLQLNHKRVSNNKLNIKDVLLARVDDEIVIKKIPNTKKLKLLFFMIPLSLIVACIWVMFNSYKKPTVTL</sequence>
<keyword evidence="2" id="KW-1003">Cell membrane</keyword>
<gene>
    <name evidence="8" type="ORF">A8135_13760</name>
</gene>
<keyword evidence="4 6" id="KW-1133">Transmembrane helix</keyword>
<evidence type="ECO:0000259" key="7">
    <source>
        <dbReference type="Pfam" id="PF02706"/>
    </source>
</evidence>
<keyword evidence="9" id="KW-1185">Reference proteome</keyword>
<evidence type="ECO:0000256" key="3">
    <source>
        <dbReference type="ARBA" id="ARBA00022692"/>
    </source>
</evidence>
<protein>
    <recommendedName>
        <fullName evidence="7">Polysaccharide chain length determinant N-terminal domain-containing protein</fullName>
    </recommendedName>
</protein>
<dbReference type="RefSeq" id="WP_065620944.1">
    <property type="nucleotide sequence ID" value="NZ_LYOZ01000030.1"/>
</dbReference>
<dbReference type="EMBL" id="LYOZ01000030">
    <property type="protein sequence ID" value="OCH97556.1"/>
    <property type="molecule type" value="Genomic_DNA"/>
</dbReference>
<evidence type="ECO:0000313" key="8">
    <source>
        <dbReference type="EMBL" id="OCH97556.1"/>
    </source>
</evidence>
<feature type="domain" description="Polysaccharide chain length determinant N-terminal" evidence="7">
    <location>
        <begin position="13"/>
        <end position="65"/>
    </location>
</feature>